<keyword evidence="2" id="KW-1185">Reference proteome</keyword>
<sequence>MGQINFERNSVNQKLGERWETGQGFLHPHSGELFVLIRSGQNWLARNHFRQPFGHITEQCPERLPQKLAQTDLIPPLVIPLNRQSLSFPTLETSPSISNFVLNSLPLAAARALRRLDIPLSFMRMEEWEDTVEGRLVTDRKGAYRSCLQPTLDVSLEAKAVNLLYYVVPDCQESADAFLVNLGQTTDESSTNFVQSIVNELIPQLITTLNPLSLPFAEAEDLHTCLLKTIFNSFWLATPFGLRQLGIADGNEQQAVHETVFKQILSPSENCITFIDDNESIMSFLSDMINAQLEWNEQGGEVRLMGKIMLRMLRMEGIEDVIEAKLQNDKNGFYGKYIVDESFKWNNLKGMNIP</sequence>
<reference evidence="1 2" key="1">
    <citation type="journal article" date="2022" name="bioRxiv">
        <title>Genomics of Preaxostyla Flagellates Illuminates Evolutionary Transitions and the Path Towards Mitochondrial Loss.</title>
        <authorList>
            <person name="Novak L.V.F."/>
            <person name="Treitli S.C."/>
            <person name="Pyrih J."/>
            <person name="Halakuc P."/>
            <person name="Pipaliya S.V."/>
            <person name="Vacek V."/>
            <person name="Brzon O."/>
            <person name="Soukal P."/>
            <person name="Eme L."/>
            <person name="Dacks J.B."/>
            <person name="Karnkowska A."/>
            <person name="Elias M."/>
            <person name="Hampl V."/>
        </authorList>
    </citation>
    <scope>NUCLEOTIDE SEQUENCE [LARGE SCALE GENOMIC DNA]</scope>
    <source>
        <strain evidence="1">NAU3</strain>
        <tissue evidence="1">Gut</tissue>
    </source>
</reference>
<evidence type="ECO:0000313" key="1">
    <source>
        <dbReference type="EMBL" id="KAK2950726.1"/>
    </source>
</evidence>
<protein>
    <submittedName>
        <fullName evidence="1">Uncharacterized protein</fullName>
    </submittedName>
</protein>
<comment type="caution">
    <text evidence="1">The sequence shown here is derived from an EMBL/GenBank/DDBJ whole genome shotgun (WGS) entry which is preliminary data.</text>
</comment>
<gene>
    <name evidence="1" type="ORF">BLNAU_14397</name>
</gene>
<dbReference type="EMBL" id="JARBJD010000131">
    <property type="protein sequence ID" value="KAK2950726.1"/>
    <property type="molecule type" value="Genomic_DNA"/>
</dbReference>
<organism evidence="1 2">
    <name type="scientific">Blattamonas nauphoetae</name>
    <dbReference type="NCBI Taxonomy" id="2049346"/>
    <lineage>
        <taxon>Eukaryota</taxon>
        <taxon>Metamonada</taxon>
        <taxon>Preaxostyla</taxon>
        <taxon>Oxymonadida</taxon>
        <taxon>Blattamonas</taxon>
    </lineage>
</organism>
<proteinExistence type="predicted"/>
<accession>A0ABQ9XKF3</accession>
<name>A0ABQ9XKF3_9EUKA</name>
<evidence type="ECO:0000313" key="2">
    <source>
        <dbReference type="Proteomes" id="UP001281761"/>
    </source>
</evidence>
<dbReference type="Proteomes" id="UP001281761">
    <property type="component" value="Unassembled WGS sequence"/>
</dbReference>